<feature type="compositionally biased region" description="Polar residues" evidence="6">
    <location>
        <begin position="66"/>
        <end position="95"/>
    </location>
</feature>
<keyword evidence="8" id="KW-1185">Reference proteome</keyword>
<dbReference type="Proteomes" id="UP000008144">
    <property type="component" value="Unassembled WGS sequence"/>
</dbReference>
<evidence type="ECO:0000256" key="4">
    <source>
        <dbReference type="ARBA" id="ARBA00023242"/>
    </source>
</evidence>
<name>F7BNR7_CIOIN</name>
<comment type="subcellular location">
    <subcellularLocation>
        <location evidence="1">Nucleus</location>
    </subcellularLocation>
</comment>
<keyword evidence="3" id="KW-0804">Transcription</keyword>
<proteinExistence type="inferred from homology"/>
<accession>A0A1W2WIU1</accession>
<evidence type="ECO:0000256" key="1">
    <source>
        <dbReference type="ARBA" id="ARBA00004123"/>
    </source>
</evidence>
<evidence type="ECO:0000256" key="6">
    <source>
        <dbReference type="SAM" id="MobiDB-lite"/>
    </source>
</evidence>
<dbReference type="InterPro" id="IPR011520">
    <property type="entry name" value="Vg_fam"/>
</dbReference>
<comment type="similarity">
    <text evidence="5">Belongs to the vestigial family.</text>
</comment>
<accession>F7BNR7</accession>
<dbReference type="KEGG" id="cin:100184783"/>
<evidence type="ECO:0000256" key="5">
    <source>
        <dbReference type="ARBA" id="ARBA00025784"/>
    </source>
</evidence>
<evidence type="ECO:0000256" key="3">
    <source>
        <dbReference type="ARBA" id="ARBA00023163"/>
    </source>
</evidence>
<evidence type="ECO:0000313" key="7">
    <source>
        <dbReference type="Ensembl" id="ENSCINP00000012195.3"/>
    </source>
</evidence>
<dbReference type="GeneID" id="100184783"/>
<dbReference type="PANTHER" id="PTHR15950:SF15">
    <property type="entry name" value="PROTEIN VESTIGIAL"/>
    <property type="match status" value="1"/>
</dbReference>
<dbReference type="Ensembl" id="ENSCINT00000012195.3">
    <property type="protein sequence ID" value="ENSCINP00000012195.3"/>
    <property type="gene ID" value="ENSCING00000005913.3"/>
</dbReference>
<dbReference type="OrthoDB" id="10069705at2759"/>
<dbReference type="InParanoid" id="F7BNR7"/>
<sequence length="304" mass="34221">MSCMEVLFQPITQLDHGRQFNQNLTKYMDISGTARHIRGEMEPSFPAKHFPDYSMSGASGRDEAQSWGNETTENNEASSITTRPLSPDTSGFQRSTCRLRKMKSRSMHHISSRCVMFNYFDGETSNEVDEHFTRALNHDNKSTPKDDSSPMIRRNFPPSFWDSNYKPPIKTTRSFSANDVIRGMTSSINQTSSMMFLPSHPTTIFGSFPPTFDPYPSIQGGFPGDPWQPYNFRLPPTPSYPNRNLPNIYGLSAAALAATQSRYSLMMPPVAGARQPPTSLMTSRADDVGREGLWPVSRYSGIRF</sequence>
<feature type="region of interest" description="Disordered" evidence="6">
    <location>
        <begin position="54"/>
        <end position="95"/>
    </location>
</feature>
<dbReference type="GO" id="GO:0005634">
    <property type="term" value="C:nucleus"/>
    <property type="evidence" value="ECO:0000318"/>
    <property type="project" value="GO_Central"/>
</dbReference>
<gene>
    <name evidence="7" type="primary">LOC100184783</name>
</gene>
<evidence type="ECO:0000256" key="2">
    <source>
        <dbReference type="ARBA" id="ARBA00023015"/>
    </source>
</evidence>
<protein>
    <submittedName>
        <fullName evidence="7">Transcription cofactor vestigial-like protein 2</fullName>
    </submittedName>
</protein>
<dbReference type="RefSeq" id="XP_002128412.1">
    <property type="nucleotide sequence ID" value="XM_002128376.2"/>
</dbReference>
<evidence type="ECO:0000313" key="8">
    <source>
        <dbReference type="Proteomes" id="UP000008144"/>
    </source>
</evidence>
<reference evidence="7" key="2">
    <citation type="submission" date="2025-08" db="UniProtKB">
        <authorList>
            <consortium name="Ensembl"/>
        </authorList>
    </citation>
    <scope>IDENTIFICATION</scope>
</reference>
<dbReference type="HOGENOM" id="CLU_915140_0_0_1"/>
<dbReference type="GeneTree" id="ENSGT00530000063353"/>
<dbReference type="AlphaFoldDB" id="F7BNR7"/>
<reference evidence="8" key="1">
    <citation type="journal article" date="2002" name="Science">
        <title>The draft genome of Ciona intestinalis: insights into chordate and vertebrate origins.</title>
        <authorList>
            <person name="Dehal P."/>
            <person name="Satou Y."/>
            <person name="Campbell R.K."/>
            <person name="Chapman J."/>
            <person name="Degnan B."/>
            <person name="De Tomaso A."/>
            <person name="Davidson B."/>
            <person name="Di Gregorio A."/>
            <person name="Gelpke M."/>
            <person name="Goodstein D.M."/>
            <person name="Harafuji N."/>
            <person name="Hastings K.E."/>
            <person name="Ho I."/>
            <person name="Hotta K."/>
            <person name="Huang W."/>
            <person name="Kawashima T."/>
            <person name="Lemaire P."/>
            <person name="Martinez D."/>
            <person name="Meinertzhagen I.A."/>
            <person name="Necula S."/>
            <person name="Nonaka M."/>
            <person name="Putnam N."/>
            <person name="Rash S."/>
            <person name="Saiga H."/>
            <person name="Satake M."/>
            <person name="Terry A."/>
            <person name="Yamada L."/>
            <person name="Wang H.G."/>
            <person name="Awazu S."/>
            <person name="Azumi K."/>
            <person name="Boore J."/>
            <person name="Branno M."/>
            <person name="Chin-Bow S."/>
            <person name="DeSantis R."/>
            <person name="Doyle S."/>
            <person name="Francino P."/>
            <person name="Keys D.N."/>
            <person name="Haga S."/>
            <person name="Hayashi H."/>
            <person name="Hino K."/>
            <person name="Imai K.S."/>
            <person name="Inaba K."/>
            <person name="Kano S."/>
            <person name="Kobayashi K."/>
            <person name="Kobayashi M."/>
            <person name="Lee B.I."/>
            <person name="Makabe K.W."/>
            <person name="Manohar C."/>
            <person name="Matassi G."/>
            <person name="Medina M."/>
            <person name="Mochizuki Y."/>
            <person name="Mount S."/>
            <person name="Morishita T."/>
            <person name="Miura S."/>
            <person name="Nakayama A."/>
            <person name="Nishizaka S."/>
            <person name="Nomoto H."/>
            <person name="Ohta F."/>
            <person name="Oishi K."/>
            <person name="Rigoutsos I."/>
            <person name="Sano M."/>
            <person name="Sasaki A."/>
            <person name="Sasakura Y."/>
            <person name="Shoguchi E."/>
            <person name="Shin-i T."/>
            <person name="Spagnuolo A."/>
            <person name="Stainier D."/>
            <person name="Suzuki M.M."/>
            <person name="Tassy O."/>
            <person name="Takatori N."/>
            <person name="Tokuoka M."/>
            <person name="Yagi K."/>
            <person name="Yoshizaki F."/>
            <person name="Wada S."/>
            <person name="Zhang C."/>
            <person name="Hyatt P.D."/>
            <person name="Larimer F."/>
            <person name="Detter C."/>
            <person name="Doggett N."/>
            <person name="Glavina T."/>
            <person name="Hawkins T."/>
            <person name="Richardson P."/>
            <person name="Lucas S."/>
            <person name="Kohara Y."/>
            <person name="Levine M."/>
            <person name="Satoh N."/>
            <person name="Rokhsar D.S."/>
        </authorList>
    </citation>
    <scope>NUCLEOTIDE SEQUENCE [LARGE SCALE GENOMIC DNA]</scope>
</reference>
<reference evidence="7" key="3">
    <citation type="submission" date="2025-09" db="UniProtKB">
        <authorList>
            <consortium name="Ensembl"/>
        </authorList>
    </citation>
    <scope>IDENTIFICATION</scope>
</reference>
<dbReference type="PANTHER" id="PTHR15950">
    <property type="entry name" value="TRANSCRIPTION COFACTOR VESTIGIAL-LIKE PROTEIN"/>
    <property type="match status" value="1"/>
</dbReference>
<keyword evidence="2" id="KW-0805">Transcription regulation</keyword>
<dbReference type="Pfam" id="PF07545">
    <property type="entry name" value="Vg_Tdu"/>
    <property type="match status" value="1"/>
</dbReference>
<organism evidence="7 8">
    <name type="scientific">Ciona intestinalis</name>
    <name type="common">Transparent sea squirt</name>
    <name type="synonym">Ascidia intestinalis</name>
    <dbReference type="NCBI Taxonomy" id="7719"/>
    <lineage>
        <taxon>Eukaryota</taxon>
        <taxon>Metazoa</taxon>
        <taxon>Chordata</taxon>
        <taxon>Tunicata</taxon>
        <taxon>Ascidiacea</taxon>
        <taxon>Phlebobranchia</taxon>
        <taxon>Cionidae</taxon>
        <taxon>Ciona</taxon>
    </lineage>
</organism>
<dbReference type="GO" id="GO:0006357">
    <property type="term" value="P:regulation of transcription by RNA polymerase II"/>
    <property type="evidence" value="ECO:0000318"/>
    <property type="project" value="GO_Central"/>
</dbReference>
<keyword evidence="4" id="KW-0539">Nucleus</keyword>